<dbReference type="InterPro" id="IPR038071">
    <property type="entry name" value="UROD/MetE-like_sf"/>
</dbReference>
<organism evidence="1 2">
    <name type="scientific">Candidatus Magnetoglobus multicellularis str. Araruama</name>
    <dbReference type="NCBI Taxonomy" id="890399"/>
    <lineage>
        <taxon>Bacteria</taxon>
        <taxon>Pseudomonadati</taxon>
        <taxon>Thermodesulfobacteriota</taxon>
        <taxon>Desulfobacteria</taxon>
        <taxon>Desulfobacterales</taxon>
        <taxon>Desulfobacteraceae</taxon>
        <taxon>Candidatus Magnetoglobus</taxon>
    </lineage>
</organism>
<dbReference type="SUPFAM" id="SSF51726">
    <property type="entry name" value="UROD/MetE-like"/>
    <property type="match status" value="1"/>
</dbReference>
<proteinExistence type="predicted"/>
<evidence type="ECO:0000313" key="1">
    <source>
        <dbReference type="EMBL" id="ETR74381.1"/>
    </source>
</evidence>
<dbReference type="EMBL" id="ATBP01000009">
    <property type="protein sequence ID" value="ETR74381.1"/>
    <property type="molecule type" value="Genomic_DNA"/>
</dbReference>
<comment type="caution">
    <text evidence="1">The sequence shown here is derived from an EMBL/GenBank/DDBJ whole genome shotgun (WGS) entry which is preliminary data.</text>
</comment>
<sequence>MKPLQANCQALLIGSLPMEDHKSATRLVFEHTPEIPLWVQLPKYKQEGMIQQFVPGMPGLTIEGDRIYIDTKKDNYEQELVAFYEDYLTASQDTSALNQSRFALTHETGKGFFIFLDYLKTNQPQVFTVKGQVTGPITLGIGVNDQDGRSLFYDDTLRDVLAKHVAMHAKWQVTQLCAYTSRPPIVFFDEPGVVSFGSSAYISISREQVMSALGCGIDAIHDANGLAGIHICANGDWSLALESDADIISFDAYSYFNNFILFKDAVREFVSQGRTLAWGIVPTSRPEDIENETSRSLLKLWESQVDEVASLGFSRETIMSQSLITPSCGTGSLTFDHAQKVLAMTQELSNILKQKRMNPGS</sequence>
<gene>
    <name evidence="1" type="ORF">OMM_00259</name>
</gene>
<name>A0A1V1PHL7_9BACT</name>
<evidence type="ECO:0000313" key="2">
    <source>
        <dbReference type="Proteomes" id="UP000189670"/>
    </source>
</evidence>
<accession>A0A1V1PHL7</accession>
<dbReference type="Gene3D" id="3.20.20.210">
    <property type="match status" value="1"/>
</dbReference>
<dbReference type="AlphaFoldDB" id="A0A1V1PHL7"/>
<protein>
    <recommendedName>
        <fullName evidence="3">Methionine synthase</fullName>
    </recommendedName>
</protein>
<evidence type="ECO:0008006" key="3">
    <source>
        <dbReference type="Google" id="ProtNLM"/>
    </source>
</evidence>
<reference evidence="2" key="1">
    <citation type="submission" date="2012-11" db="EMBL/GenBank/DDBJ databases">
        <authorList>
            <person name="Lucero-Rivera Y.E."/>
            <person name="Tovar-Ramirez D."/>
        </authorList>
    </citation>
    <scope>NUCLEOTIDE SEQUENCE [LARGE SCALE GENOMIC DNA]</scope>
    <source>
        <strain evidence="2">Araruama</strain>
    </source>
</reference>
<dbReference type="Proteomes" id="UP000189670">
    <property type="component" value="Unassembled WGS sequence"/>
</dbReference>